<dbReference type="InterPro" id="IPR038479">
    <property type="entry name" value="Transthyretin-like_sf"/>
</dbReference>
<dbReference type="PANTHER" id="PTHR21700">
    <property type="entry name" value="TRANSTHYRETIN-LIKE FAMILY PROTEIN-RELATED"/>
    <property type="match status" value="1"/>
</dbReference>
<evidence type="ECO:0000313" key="6">
    <source>
        <dbReference type="EMBL" id="CAD5222913.1"/>
    </source>
</evidence>
<feature type="chain" id="PRO_5036221224" evidence="5">
    <location>
        <begin position="18"/>
        <end position="141"/>
    </location>
</feature>
<keyword evidence="4 5" id="KW-0732">Signal</keyword>
<dbReference type="InterPro" id="IPR001534">
    <property type="entry name" value="Transthyretin-like"/>
</dbReference>
<name>A0A811L1I1_9BILA</name>
<dbReference type="EMBL" id="CAJFDH010000005">
    <property type="protein sequence ID" value="CAD5222913.1"/>
    <property type="molecule type" value="Genomic_DNA"/>
</dbReference>
<keyword evidence="3" id="KW-0964">Secreted</keyword>
<gene>
    <name evidence="6" type="ORF">BOKJ2_LOCUS9881</name>
</gene>
<evidence type="ECO:0000256" key="1">
    <source>
        <dbReference type="ARBA" id="ARBA00004613"/>
    </source>
</evidence>
<evidence type="ECO:0000256" key="5">
    <source>
        <dbReference type="SAM" id="SignalP"/>
    </source>
</evidence>
<evidence type="ECO:0000313" key="7">
    <source>
        <dbReference type="Proteomes" id="UP000614601"/>
    </source>
</evidence>
<organism evidence="6 7">
    <name type="scientific">Bursaphelenchus okinawaensis</name>
    <dbReference type="NCBI Taxonomy" id="465554"/>
    <lineage>
        <taxon>Eukaryota</taxon>
        <taxon>Metazoa</taxon>
        <taxon>Ecdysozoa</taxon>
        <taxon>Nematoda</taxon>
        <taxon>Chromadorea</taxon>
        <taxon>Rhabditida</taxon>
        <taxon>Tylenchina</taxon>
        <taxon>Tylenchomorpha</taxon>
        <taxon>Aphelenchoidea</taxon>
        <taxon>Aphelenchoididae</taxon>
        <taxon>Bursaphelenchus</taxon>
    </lineage>
</organism>
<feature type="signal peptide" evidence="5">
    <location>
        <begin position="1"/>
        <end position="17"/>
    </location>
</feature>
<dbReference type="Gene3D" id="2.60.40.3330">
    <property type="match status" value="1"/>
</dbReference>
<dbReference type="EMBL" id="CAJFCW020000005">
    <property type="protein sequence ID" value="CAG9116999.1"/>
    <property type="molecule type" value="Genomic_DNA"/>
</dbReference>
<comment type="similarity">
    <text evidence="2">Belongs to the nematode transthyretin-like family.</text>
</comment>
<proteinExistence type="inferred from homology"/>
<dbReference type="OrthoDB" id="5830490at2759"/>
<dbReference type="Proteomes" id="UP000614601">
    <property type="component" value="Unassembled WGS sequence"/>
</dbReference>
<evidence type="ECO:0000256" key="3">
    <source>
        <dbReference type="ARBA" id="ARBA00022525"/>
    </source>
</evidence>
<evidence type="ECO:0000256" key="4">
    <source>
        <dbReference type="ARBA" id="ARBA00022729"/>
    </source>
</evidence>
<evidence type="ECO:0000256" key="2">
    <source>
        <dbReference type="ARBA" id="ARBA00010112"/>
    </source>
</evidence>
<reference evidence="6" key="1">
    <citation type="submission" date="2020-09" db="EMBL/GenBank/DDBJ databases">
        <authorList>
            <person name="Kikuchi T."/>
        </authorList>
    </citation>
    <scope>NUCLEOTIDE SEQUENCE</scope>
    <source>
        <strain evidence="6">SH1</strain>
    </source>
</reference>
<protein>
    <submittedName>
        <fullName evidence="6">Uncharacterized protein</fullName>
    </submittedName>
</protein>
<dbReference type="AlphaFoldDB" id="A0A811L1I1"/>
<keyword evidence="7" id="KW-1185">Reference proteome</keyword>
<dbReference type="Pfam" id="PF01060">
    <property type="entry name" value="TTR-52"/>
    <property type="match status" value="1"/>
</dbReference>
<accession>A0A811L1I1</accession>
<dbReference type="GO" id="GO:0009986">
    <property type="term" value="C:cell surface"/>
    <property type="evidence" value="ECO:0007669"/>
    <property type="project" value="InterPro"/>
</dbReference>
<comment type="subcellular location">
    <subcellularLocation>
        <location evidence="1">Secreted</location>
    </subcellularLocation>
</comment>
<dbReference type="PANTHER" id="PTHR21700:SF56">
    <property type="entry name" value="TRANSTHYRETIN-LIKE FAMILY PROTEIN"/>
    <property type="match status" value="1"/>
</dbReference>
<dbReference type="GO" id="GO:0005576">
    <property type="term" value="C:extracellular region"/>
    <property type="evidence" value="ECO:0007669"/>
    <property type="project" value="UniProtKB-SubCell"/>
</dbReference>
<sequence length="141" mass="15516">MKTVLILCLALFGSALAMRKQGVAVKGKLTCNGVPEVGTKVKTWDVDRNPGDSDDQLDAGVTDKSGFFSLDGTTRELTTIEPELRVYTDCNDGPAPCRRVLIFPVPTEYIHSGTAEKIYDFGTIELKGKTENERRTCKEDQ</sequence>
<comment type="caution">
    <text evidence="6">The sequence shown here is derived from an EMBL/GenBank/DDBJ whole genome shotgun (WGS) entry which is preliminary data.</text>
</comment>
<dbReference type="Proteomes" id="UP000783686">
    <property type="component" value="Unassembled WGS sequence"/>
</dbReference>